<dbReference type="InterPro" id="IPR004090">
    <property type="entry name" value="Chemotax_Me-accpt_rcpt"/>
</dbReference>
<keyword evidence="7" id="KW-1185">Reference proteome</keyword>
<protein>
    <recommendedName>
        <fullName evidence="5">Methyl-accepting transducer domain-containing protein</fullName>
    </recommendedName>
</protein>
<dbReference type="PRINTS" id="PR00260">
    <property type="entry name" value="CHEMTRNSDUCR"/>
</dbReference>
<sequence length="514" mass="53117">MDQVAGIGYTARSRGSGITVGAVVTGVLWAAALGFALTELVGGGTARGRTLAGLCLVTSAAAVVVGGMWRRTVRAELAAARGGRGNGADDRLRATLKRVAHSSAGLSAGRTGIHDVSESMSGRVESTAGLAVGAVDTTEQVNDSIRAVAESADQLTSAIGSAAEHAARVLQTTDAAIGQARHAASTIATLRDSSQQIEHVVGLIETIAGQTRMLALNATIEAARAGAAGRGFAVVADEVRALAQATSEATTDVTRSVVAIQSGSNEAQSAISAIVETIEGIAGNQTAIAAAVEEQAATTSEIQRNAQDAASGAGNIVDSIRSLADAARVSAASGAQIRTTIGELAEIGKDLETLLDGYDVDELLAELARETPPKVVPTAETRGGVTYVEDYVTGSGNAQFEYIGSWCHSGANAETSGTNTYNITPDDVARIRFTGTKVRFYAITGPNHGIGAVSLDGGPETLVDMYSPERRSGVKLYESPTLPRGQHTLTIRVTNRWNPQSRYGWVTIDRVEFE</sequence>
<dbReference type="PANTHER" id="PTHR32089:SF112">
    <property type="entry name" value="LYSOZYME-LIKE PROTEIN-RELATED"/>
    <property type="match status" value="1"/>
</dbReference>
<dbReference type="GO" id="GO:0006935">
    <property type="term" value="P:chemotaxis"/>
    <property type="evidence" value="ECO:0007669"/>
    <property type="project" value="InterPro"/>
</dbReference>
<dbReference type="Pfam" id="PF00015">
    <property type="entry name" value="MCPsignal"/>
    <property type="match status" value="1"/>
</dbReference>
<feature type="transmembrane region" description="Helical" evidence="4">
    <location>
        <begin position="18"/>
        <end position="38"/>
    </location>
</feature>
<dbReference type="SUPFAM" id="SSF58104">
    <property type="entry name" value="Methyl-accepting chemotaxis protein (MCP) signaling domain"/>
    <property type="match status" value="1"/>
</dbReference>
<dbReference type="PROSITE" id="PS50111">
    <property type="entry name" value="CHEMOTAXIS_TRANSDUC_2"/>
    <property type="match status" value="1"/>
</dbReference>
<comment type="caution">
    <text evidence="6">The sequence shown here is derived from an EMBL/GenBank/DDBJ whole genome shotgun (WGS) entry which is preliminary data.</text>
</comment>
<dbReference type="Gene3D" id="2.60.120.260">
    <property type="entry name" value="Galactose-binding domain-like"/>
    <property type="match status" value="1"/>
</dbReference>
<keyword evidence="1 3" id="KW-0807">Transducer</keyword>
<evidence type="ECO:0000256" key="3">
    <source>
        <dbReference type="PROSITE-ProRule" id="PRU00284"/>
    </source>
</evidence>
<dbReference type="Proteomes" id="UP000619260">
    <property type="component" value="Unassembled WGS sequence"/>
</dbReference>
<evidence type="ECO:0000259" key="5">
    <source>
        <dbReference type="PROSITE" id="PS50111"/>
    </source>
</evidence>
<keyword evidence="4" id="KW-0472">Membrane</keyword>
<comment type="similarity">
    <text evidence="2">Belongs to the methyl-accepting chemotaxis (MCP) protein family.</text>
</comment>
<dbReference type="Gene3D" id="1.10.287.950">
    <property type="entry name" value="Methyl-accepting chemotaxis protein"/>
    <property type="match status" value="1"/>
</dbReference>
<proteinExistence type="inferred from homology"/>
<dbReference type="AlphaFoldDB" id="A0A8J3YPQ1"/>
<dbReference type="GO" id="GO:0004888">
    <property type="term" value="F:transmembrane signaling receptor activity"/>
    <property type="evidence" value="ECO:0007669"/>
    <property type="project" value="InterPro"/>
</dbReference>
<accession>A0A8J3YPQ1</accession>
<organism evidence="6 7">
    <name type="scientific">Virgisporangium aliadipatigenens</name>
    <dbReference type="NCBI Taxonomy" id="741659"/>
    <lineage>
        <taxon>Bacteria</taxon>
        <taxon>Bacillati</taxon>
        <taxon>Actinomycetota</taxon>
        <taxon>Actinomycetes</taxon>
        <taxon>Micromonosporales</taxon>
        <taxon>Micromonosporaceae</taxon>
        <taxon>Virgisporangium</taxon>
    </lineage>
</organism>
<dbReference type="SMART" id="SM00283">
    <property type="entry name" value="MA"/>
    <property type="match status" value="1"/>
</dbReference>
<feature type="transmembrane region" description="Helical" evidence="4">
    <location>
        <begin position="50"/>
        <end position="69"/>
    </location>
</feature>
<feature type="domain" description="Methyl-accepting transducer" evidence="5">
    <location>
        <begin position="102"/>
        <end position="345"/>
    </location>
</feature>
<dbReference type="InterPro" id="IPR004089">
    <property type="entry name" value="MCPsignal_dom"/>
</dbReference>
<evidence type="ECO:0000313" key="7">
    <source>
        <dbReference type="Proteomes" id="UP000619260"/>
    </source>
</evidence>
<dbReference type="GO" id="GO:0016020">
    <property type="term" value="C:membrane"/>
    <property type="evidence" value="ECO:0007669"/>
    <property type="project" value="InterPro"/>
</dbReference>
<keyword evidence="4" id="KW-1133">Transmembrane helix</keyword>
<dbReference type="EMBL" id="BOPF01000024">
    <property type="protein sequence ID" value="GIJ49126.1"/>
    <property type="molecule type" value="Genomic_DNA"/>
</dbReference>
<evidence type="ECO:0000256" key="1">
    <source>
        <dbReference type="ARBA" id="ARBA00023224"/>
    </source>
</evidence>
<evidence type="ECO:0000256" key="2">
    <source>
        <dbReference type="ARBA" id="ARBA00029447"/>
    </source>
</evidence>
<evidence type="ECO:0000313" key="6">
    <source>
        <dbReference type="EMBL" id="GIJ49126.1"/>
    </source>
</evidence>
<name>A0A8J3YPQ1_9ACTN</name>
<dbReference type="GO" id="GO:0007165">
    <property type="term" value="P:signal transduction"/>
    <property type="evidence" value="ECO:0007669"/>
    <property type="project" value="UniProtKB-KW"/>
</dbReference>
<reference evidence="6" key="1">
    <citation type="submission" date="2021-01" db="EMBL/GenBank/DDBJ databases">
        <title>Whole genome shotgun sequence of Virgisporangium aliadipatigenens NBRC 105644.</title>
        <authorList>
            <person name="Komaki H."/>
            <person name="Tamura T."/>
        </authorList>
    </citation>
    <scope>NUCLEOTIDE SEQUENCE</scope>
    <source>
        <strain evidence="6">NBRC 105644</strain>
    </source>
</reference>
<evidence type="ECO:0000256" key="4">
    <source>
        <dbReference type="SAM" id="Phobius"/>
    </source>
</evidence>
<keyword evidence="4" id="KW-0812">Transmembrane</keyword>
<gene>
    <name evidence="6" type="ORF">Val02_60120</name>
</gene>
<dbReference type="PANTHER" id="PTHR32089">
    <property type="entry name" value="METHYL-ACCEPTING CHEMOTAXIS PROTEIN MCPB"/>
    <property type="match status" value="1"/>
</dbReference>